<dbReference type="AlphaFoldDB" id="A0A7W7STP3"/>
<dbReference type="Proteomes" id="UP000578819">
    <property type="component" value="Unassembled WGS sequence"/>
</dbReference>
<keyword evidence="2" id="KW-1185">Reference proteome</keyword>
<comment type="caution">
    <text evidence="1">The sequence shown here is derived from an EMBL/GenBank/DDBJ whole genome shotgun (WGS) entry which is preliminary data.</text>
</comment>
<sequence length="174" mass="19496">MRPHVFVDETRSGGFLLAAAAVASGRLNEARQAIKGLILPGQRSIHFCKKRDDRRRILGVIRSLDVQVVIYNATRYGHVKLARDASLAGLVTDAAKIDAERLVFELDDSVLKADRSLLREKVRSAGVESRLRYDHMRSHEECLLSIPDAVAWSWARGAEWRAGVRPVVTDLREV</sequence>
<evidence type="ECO:0000313" key="2">
    <source>
        <dbReference type="Proteomes" id="UP000578819"/>
    </source>
</evidence>
<dbReference type="EMBL" id="JACHJW010000001">
    <property type="protein sequence ID" value="MBB4959550.1"/>
    <property type="molecule type" value="Genomic_DNA"/>
</dbReference>
<reference evidence="1 2" key="1">
    <citation type="submission" date="2020-08" db="EMBL/GenBank/DDBJ databases">
        <title>Sequencing the genomes of 1000 actinobacteria strains.</title>
        <authorList>
            <person name="Klenk H.-P."/>
        </authorList>
    </citation>
    <scope>NUCLEOTIDE SEQUENCE [LARGE SCALE GENOMIC DNA]</scope>
    <source>
        <strain evidence="1 2">DSM 45886</strain>
    </source>
</reference>
<evidence type="ECO:0008006" key="3">
    <source>
        <dbReference type="Google" id="ProtNLM"/>
    </source>
</evidence>
<dbReference type="RefSeq" id="WP_184535461.1">
    <property type="nucleotide sequence ID" value="NZ_JACHJW010000001.1"/>
</dbReference>
<evidence type="ECO:0000313" key="1">
    <source>
        <dbReference type="EMBL" id="MBB4959550.1"/>
    </source>
</evidence>
<gene>
    <name evidence="1" type="ORF">FHR38_003283</name>
</gene>
<organism evidence="1 2">
    <name type="scientific">Micromonospora polyrhachis</name>
    <dbReference type="NCBI Taxonomy" id="1282883"/>
    <lineage>
        <taxon>Bacteria</taxon>
        <taxon>Bacillati</taxon>
        <taxon>Actinomycetota</taxon>
        <taxon>Actinomycetes</taxon>
        <taxon>Micromonosporales</taxon>
        <taxon>Micromonosporaceae</taxon>
        <taxon>Micromonospora</taxon>
    </lineage>
</organism>
<proteinExistence type="predicted"/>
<accession>A0A7W7STP3</accession>
<protein>
    <recommendedName>
        <fullName evidence="3">DUF3800 domain-containing protein</fullName>
    </recommendedName>
</protein>
<name>A0A7W7STP3_9ACTN</name>